<dbReference type="CDD" id="cd05244">
    <property type="entry name" value="BVR-B_like_SDR_a"/>
    <property type="match status" value="1"/>
</dbReference>
<protein>
    <submittedName>
        <fullName evidence="2">NAD(P)-dependent oxidoreductase</fullName>
    </submittedName>
</protein>
<proteinExistence type="predicted"/>
<gene>
    <name evidence="2" type="ORF">NAG76_09300</name>
</gene>
<name>A0A9J6ZJT4_9BACL</name>
<dbReference type="InterPro" id="IPR051606">
    <property type="entry name" value="Polyketide_Oxido-like"/>
</dbReference>
<dbReference type="PANTHER" id="PTHR43355:SF2">
    <property type="entry name" value="FLAVIN REDUCTASE (NADPH)"/>
    <property type="match status" value="1"/>
</dbReference>
<dbReference type="EMBL" id="CP097899">
    <property type="protein sequence ID" value="URN96390.1"/>
    <property type="molecule type" value="Genomic_DNA"/>
</dbReference>
<accession>A0A9J6ZJT4</accession>
<sequence length="210" mass="22608">MKIAVIGASGKAGSNIVEEALSRGHEVTAIVRDASKVNNSKVNVIEKDIQALTTEDIKGFDAVVNAFGAPFGSEQLHVELGQHLIELFQGVSTRLIVVGGAGSLYVDPELTLKVMDTADFPEMFYATASNQGRNLEDLKASSINWTFLSPGGFFDPEGKRSGSYKVGGDQLILNDQQESYISYSDYAIAIVDEIDNANHVKARFSVVGPH</sequence>
<reference evidence="2" key="1">
    <citation type="submission" date="2022-05" db="EMBL/GenBank/DDBJ databases">
        <title>Novel bacterial taxa in a minimal lignocellulolytic consortium and its capacity to transform plastics disclosed by genome-resolved metagenomics.</title>
        <authorList>
            <person name="Rodriguez C.A.D."/>
            <person name="Diaz-Garcia L."/>
            <person name="Herrera K."/>
            <person name="Tarazona N.A."/>
            <person name="Sproer C."/>
            <person name="Overmann J."/>
            <person name="Jimenez D.J."/>
        </authorList>
    </citation>
    <scope>NUCLEOTIDE SEQUENCE</scope>
    <source>
        <strain evidence="2">MAG5</strain>
    </source>
</reference>
<dbReference type="PANTHER" id="PTHR43355">
    <property type="entry name" value="FLAVIN REDUCTASE (NADPH)"/>
    <property type="match status" value="1"/>
</dbReference>
<dbReference type="AlphaFoldDB" id="A0A9J6ZJT4"/>
<dbReference type="Gene3D" id="3.40.50.720">
    <property type="entry name" value="NAD(P)-binding Rossmann-like Domain"/>
    <property type="match status" value="1"/>
</dbReference>
<organism evidence="2 3">
    <name type="scientific">Candidatus Pristimantibacillus lignocellulolyticus</name>
    <dbReference type="NCBI Taxonomy" id="2994561"/>
    <lineage>
        <taxon>Bacteria</taxon>
        <taxon>Bacillati</taxon>
        <taxon>Bacillota</taxon>
        <taxon>Bacilli</taxon>
        <taxon>Bacillales</taxon>
        <taxon>Paenibacillaceae</taxon>
        <taxon>Candidatus Pristimantibacillus</taxon>
    </lineage>
</organism>
<dbReference type="KEGG" id="plig:NAG76_09300"/>
<evidence type="ECO:0000313" key="2">
    <source>
        <dbReference type="EMBL" id="URN96390.1"/>
    </source>
</evidence>
<dbReference type="GO" id="GO:0016646">
    <property type="term" value="F:oxidoreductase activity, acting on the CH-NH group of donors, NAD or NADP as acceptor"/>
    <property type="evidence" value="ECO:0007669"/>
    <property type="project" value="TreeGrafter"/>
</dbReference>
<dbReference type="Pfam" id="PF13460">
    <property type="entry name" value="NAD_binding_10"/>
    <property type="match status" value="1"/>
</dbReference>
<evidence type="ECO:0000313" key="3">
    <source>
        <dbReference type="Proteomes" id="UP001056756"/>
    </source>
</evidence>
<dbReference type="Proteomes" id="UP001056756">
    <property type="component" value="Chromosome"/>
</dbReference>
<dbReference type="SUPFAM" id="SSF51735">
    <property type="entry name" value="NAD(P)-binding Rossmann-fold domains"/>
    <property type="match status" value="1"/>
</dbReference>
<dbReference type="InterPro" id="IPR016040">
    <property type="entry name" value="NAD(P)-bd_dom"/>
</dbReference>
<dbReference type="InterPro" id="IPR036291">
    <property type="entry name" value="NAD(P)-bd_dom_sf"/>
</dbReference>
<feature type="domain" description="NAD(P)-binding" evidence="1">
    <location>
        <begin position="7"/>
        <end position="195"/>
    </location>
</feature>
<evidence type="ECO:0000259" key="1">
    <source>
        <dbReference type="Pfam" id="PF13460"/>
    </source>
</evidence>